<dbReference type="InterPro" id="IPR008160">
    <property type="entry name" value="Collagen"/>
</dbReference>
<dbReference type="PANTHER" id="PTHR47197:SF3">
    <property type="entry name" value="DIHYDRO-HEME D1 DEHYDROGENASE"/>
    <property type="match status" value="1"/>
</dbReference>
<evidence type="ECO:0000313" key="4">
    <source>
        <dbReference type="EMBL" id="ADB49499.1"/>
    </source>
</evidence>
<reference evidence="4 5" key="1">
    <citation type="journal article" date="2010" name="Stand. Genomic Sci.">
        <title>Complete genome sequence of Conexibacter woesei type strain (ID131577).</title>
        <authorList>
            <person name="Pukall R."/>
            <person name="Lapidus A."/>
            <person name="Glavina Del Rio T."/>
            <person name="Copeland A."/>
            <person name="Tice H."/>
            <person name="Cheng J.-F."/>
            <person name="Lucas S."/>
            <person name="Chen F."/>
            <person name="Nolan M."/>
            <person name="Bruce D."/>
            <person name="Goodwin L."/>
            <person name="Pitluck S."/>
            <person name="Mavromatis K."/>
            <person name="Ivanova N."/>
            <person name="Ovchinnikova G."/>
            <person name="Pati A."/>
            <person name="Chen A."/>
            <person name="Palaniappan K."/>
            <person name="Land M."/>
            <person name="Hauser L."/>
            <person name="Chang Y.-J."/>
            <person name="Jeffries C.D."/>
            <person name="Chain P."/>
            <person name="Meincke L."/>
            <person name="Sims D."/>
            <person name="Brettin T."/>
            <person name="Detter J.C."/>
            <person name="Rohde M."/>
            <person name="Goeker M."/>
            <person name="Bristow J."/>
            <person name="Eisen J.A."/>
            <person name="Markowitz V."/>
            <person name="Kyrpides N.C."/>
            <person name="Klenk H.-P."/>
            <person name="Hugenholtz P."/>
        </authorList>
    </citation>
    <scope>NUCLEOTIDE SEQUENCE [LARGE SCALE GENOMIC DNA]</scope>
    <source>
        <strain evidence="5">DSM 14684 / CIP 108061 / JCM 11494 / NBRC 100937 / ID131577</strain>
    </source>
</reference>
<dbReference type="RefSeq" id="WP_012932551.1">
    <property type="nucleotide sequence ID" value="NC_013739.1"/>
</dbReference>
<name>D3FCM6_CONWI</name>
<feature type="region of interest" description="Disordered" evidence="1">
    <location>
        <begin position="897"/>
        <end position="983"/>
    </location>
</feature>
<dbReference type="InterPro" id="IPR022060">
    <property type="entry name" value="DUF3616"/>
</dbReference>
<dbReference type="InterPro" id="IPR015943">
    <property type="entry name" value="WD40/YVTN_repeat-like_dom_sf"/>
</dbReference>
<dbReference type="Gene3D" id="2.60.40.10">
    <property type="entry name" value="Immunoglobulins"/>
    <property type="match status" value="1"/>
</dbReference>
<feature type="chain" id="PRO_5003043666" evidence="2">
    <location>
        <begin position="28"/>
        <end position="1089"/>
    </location>
</feature>
<feature type="signal peptide" evidence="2">
    <location>
        <begin position="1"/>
        <end position="27"/>
    </location>
</feature>
<accession>D3FCM6</accession>
<organism evidence="4 5">
    <name type="scientific">Conexibacter woesei (strain DSM 14684 / CCUG 47730 / CIP 108061 / JCM 11494 / NBRC 100937 / ID131577)</name>
    <dbReference type="NCBI Taxonomy" id="469383"/>
    <lineage>
        <taxon>Bacteria</taxon>
        <taxon>Bacillati</taxon>
        <taxon>Actinomycetota</taxon>
        <taxon>Thermoleophilia</taxon>
        <taxon>Solirubrobacterales</taxon>
        <taxon>Conexibacteraceae</taxon>
        <taxon>Conexibacter</taxon>
    </lineage>
</organism>
<keyword evidence="5" id="KW-1185">Reference proteome</keyword>
<evidence type="ECO:0000313" key="5">
    <source>
        <dbReference type="Proteomes" id="UP000008229"/>
    </source>
</evidence>
<feature type="domain" description="DUF3616" evidence="3">
    <location>
        <begin position="601"/>
        <end position="718"/>
    </location>
</feature>
<dbReference type="STRING" id="469383.Cwoe_1067"/>
<evidence type="ECO:0000256" key="2">
    <source>
        <dbReference type="SAM" id="SignalP"/>
    </source>
</evidence>
<keyword evidence="2" id="KW-0732">Signal</keyword>
<dbReference type="InterPro" id="IPR051200">
    <property type="entry name" value="Host-pathogen_enzymatic-act"/>
</dbReference>
<dbReference type="Pfam" id="PF12275">
    <property type="entry name" value="DUF3616"/>
    <property type="match status" value="1"/>
</dbReference>
<feature type="compositionally biased region" description="Low complexity" evidence="1">
    <location>
        <begin position="946"/>
        <end position="955"/>
    </location>
</feature>
<dbReference type="InterPro" id="IPR013783">
    <property type="entry name" value="Ig-like_fold"/>
</dbReference>
<dbReference type="Pfam" id="PF01391">
    <property type="entry name" value="Collagen"/>
    <property type="match status" value="1"/>
</dbReference>
<feature type="region of interest" description="Disordered" evidence="1">
    <location>
        <begin position="449"/>
        <end position="473"/>
    </location>
</feature>
<feature type="compositionally biased region" description="Gly residues" evidence="1">
    <location>
        <begin position="936"/>
        <end position="945"/>
    </location>
</feature>
<dbReference type="Gene3D" id="2.130.10.10">
    <property type="entry name" value="YVTN repeat-like/Quinoprotein amine dehydrogenase"/>
    <property type="match status" value="2"/>
</dbReference>
<keyword evidence="4" id="KW-0176">Collagen</keyword>
<dbReference type="KEGG" id="cwo:Cwoe_1067"/>
<dbReference type="eggNOG" id="COG3391">
    <property type="taxonomic scope" value="Bacteria"/>
</dbReference>
<dbReference type="OrthoDB" id="5560405at2"/>
<reference evidence="5" key="2">
    <citation type="submission" date="2010-01" db="EMBL/GenBank/DDBJ databases">
        <title>The complete genome of Conexibacter woesei DSM 14684.</title>
        <authorList>
            <consortium name="US DOE Joint Genome Institute (JGI-PGF)"/>
            <person name="Lucas S."/>
            <person name="Copeland A."/>
            <person name="Lapidus A."/>
            <person name="Glavina del Rio T."/>
            <person name="Dalin E."/>
            <person name="Tice H."/>
            <person name="Bruce D."/>
            <person name="Goodwin L."/>
            <person name="Pitluck S."/>
            <person name="Kyrpides N."/>
            <person name="Mavromatis K."/>
            <person name="Ivanova N."/>
            <person name="Mikhailova N."/>
            <person name="Chertkov O."/>
            <person name="Brettin T."/>
            <person name="Detter J.C."/>
            <person name="Han C."/>
            <person name="Larimer F."/>
            <person name="Land M."/>
            <person name="Hauser L."/>
            <person name="Markowitz V."/>
            <person name="Cheng J.-F."/>
            <person name="Hugenholtz P."/>
            <person name="Woyke T."/>
            <person name="Wu D."/>
            <person name="Pukall R."/>
            <person name="Steenblock K."/>
            <person name="Schneider S."/>
            <person name="Klenk H.-P."/>
            <person name="Eisen J.A."/>
        </authorList>
    </citation>
    <scope>NUCLEOTIDE SEQUENCE [LARGE SCALE GENOMIC DNA]</scope>
    <source>
        <strain evidence="5">DSM 14684 / CIP 108061 / JCM 11494 / NBRC 100937 / ID131577</strain>
    </source>
</reference>
<evidence type="ECO:0000256" key="1">
    <source>
        <dbReference type="SAM" id="MobiDB-lite"/>
    </source>
</evidence>
<dbReference type="Proteomes" id="UP000008229">
    <property type="component" value="Chromosome"/>
</dbReference>
<protein>
    <submittedName>
        <fullName evidence="4">Collagen triple helix repeat protein</fullName>
    </submittedName>
</protein>
<dbReference type="eggNOG" id="COG1572">
    <property type="taxonomic scope" value="Bacteria"/>
</dbReference>
<proteinExistence type="predicted"/>
<gene>
    <name evidence="4" type="ordered locus">Cwoe_1067</name>
</gene>
<evidence type="ECO:0000259" key="3">
    <source>
        <dbReference type="Pfam" id="PF12275"/>
    </source>
</evidence>
<dbReference type="PANTHER" id="PTHR47197">
    <property type="entry name" value="PROTEIN NIRF"/>
    <property type="match status" value="1"/>
</dbReference>
<dbReference type="InterPro" id="IPR011044">
    <property type="entry name" value="Quino_amine_DH_bsu"/>
</dbReference>
<feature type="compositionally biased region" description="Gly residues" evidence="1">
    <location>
        <begin position="912"/>
        <end position="921"/>
    </location>
</feature>
<dbReference type="EMBL" id="CP001854">
    <property type="protein sequence ID" value="ADB49499.1"/>
    <property type="molecule type" value="Genomic_DNA"/>
</dbReference>
<dbReference type="SUPFAM" id="SSF50969">
    <property type="entry name" value="YVTN repeat-like/Quinoprotein amine dehydrogenase"/>
    <property type="match status" value="1"/>
</dbReference>
<sequence precursor="true">MRVSVPLAAAGLAAALLGGAGASGASASTAFVSGGPSSGLVVPFDLGTATARPAITVGYGPLAIVPAPDGRTVYAISQSLMEGTSVTPIDVATGTALTRITGTALRAAGGGAIAPNGQTLYVTAGTTLLPIDLSGPTPAIGTPIPLGDTAVSSPVISPDGSTAYVIAGSTGVLPVDLATGTAGARLAIPGTLGRLAITRDGTTLYAAQTRTATGTGNLGVVPFDTATRTAGPIVGIGALTAFGPEGIAVGPDGRTLYATRSNTVDPNLIIDVDLVSGTLTETALGSRTNTRGLALTPRGRTAVVGNFGLGTLGVVDLPTRSVVQTARLALPGQTVSPIAVGIVSTRSPTGAATPTIAASVPTQSGVIGDATNPAIRATIEQLDEYGDPASPSELTVEATSSNPAVVPTSGIAVSGTGATRTVSFAPTGRGHATVTLRVTGLEGKSATTTMTYSASRATTPTSRALQGSGDSSSAISAGGGHLLVADDERDDIRLYRDDVTGEPVRSFNIGPAATGGGEIDYESSARNGDVIYWLGSHGNKKSGSLETSRHTLIATRVAGEGADTTLTRTGIYGNLRTDLVAWDQANANRLGFAAGTQSGVLPDARNGFNIEGADMAPGSTKTLYLGFRSPLVTTPDGDRAVIVPVTNVALLATGEAPKATFADPILLDLEGMTIRELRKNAADQFLILAAKRGALGVEQALWSWSGHREDKPVKLTTALPPSAESFSDGQGTWEAIGTLPDVLAPNAALRLVMDQGYDELYDGQDNKDISDVRLKKSRIDVFSLTGAVGADAVAAAPAFPAQAAGTIGPAQAVTVRNAGAQRLRIGSVGVEADAAVADGDFLIAADACAGKELGPDASCRVLVRFAPARESATSTARLVLKANVAGGAAAVALTGTSTTLPAGPTGPTGPAGPAGPGGEDGANGPKGDRGDAGAKGDAGAGGPKGDAGAAGPKGDPGAKGDRGDGGTPGSAGPKGDRGDRGADGSIVFAASRSQLAARRGRTVSLPFELRNTTGGAIARATATVRVPGGLRIAQPKAVRIASLKAGEGRTLRLRLRIGRGAQLGRHRVQVRLDVGGRNVTRTVTVDVRR</sequence>
<dbReference type="GO" id="GO:0005975">
    <property type="term" value="P:carbohydrate metabolic process"/>
    <property type="evidence" value="ECO:0007669"/>
    <property type="project" value="UniProtKB-ARBA"/>
</dbReference>
<dbReference type="HOGENOM" id="CLU_284794_0_0_11"/>
<feature type="compositionally biased region" description="Polar residues" evidence="1">
    <location>
        <begin position="449"/>
        <end position="465"/>
    </location>
</feature>
<dbReference type="AlphaFoldDB" id="D3FCM6"/>